<dbReference type="InterPro" id="IPR016181">
    <property type="entry name" value="Acyl_CoA_acyltransferase"/>
</dbReference>
<dbReference type="Gene3D" id="3.40.630.30">
    <property type="match status" value="1"/>
</dbReference>
<dbReference type="Proteomes" id="UP000662818">
    <property type="component" value="Chromosome"/>
</dbReference>
<organism evidence="3 4">
    <name type="scientific">Nocardioides aromaticivorans</name>
    <dbReference type="NCBI Taxonomy" id="200618"/>
    <lineage>
        <taxon>Bacteria</taxon>
        <taxon>Bacillati</taxon>
        <taxon>Actinomycetota</taxon>
        <taxon>Actinomycetes</taxon>
        <taxon>Propionibacteriales</taxon>
        <taxon>Nocardioidaceae</taxon>
        <taxon>Nocardioides</taxon>
    </lineage>
</organism>
<name>A0ABX7PID0_9ACTN</name>
<dbReference type="CDD" id="cd04301">
    <property type="entry name" value="NAT_SF"/>
    <property type="match status" value="1"/>
</dbReference>
<dbReference type="EMBL" id="CP022295">
    <property type="protein sequence ID" value="QSR25664.1"/>
    <property type="molecule type" value="Genomic_DNA"/>
</dbReference>
<evidence type="ECO:0000256" key="1">
    <source>
        <dbReference type="SAM" id="MobiDB-lite"/>
    </source>
</evidence>
<dbReference type="PANTHER" id="PTHR43072">
    <property type="entry name" value="N-ACETYLTRANSFERASE"/>
    <property type="match status" value="1"/>
</dbReference>
<dbReference type="InterPro" id="IPR056935">
    <property type="entry name" value="Rv0428c-like_C"/>
</dbReference>
<dbReference type="InterPro" id="IPR000182">
    <property type="entry name" value="GNAT_dom"/>
</dbReference>
<evidence type="ECO:0000313" key="4">
    <source>
        <dbReference type="Proteomes" id="UP000662818"/>
    </source>
</evidence>
<accession>A0ABX7PID0</accession>
<protein>
    <recommendedName>
        <fullName evidence="2">N-acetyltransferase domain-containing protein</fullName>
    </recommendedName>
</protein>
<sequence length="333" mass="35346">MKGFRVGEQPSIPTVSDARRPPEDGHPSGRHLLGPHVIGQRIVVRRLLPGQTGPTGGPAFTDLLGTCLAWGDGRCVVQPESGEPVTIAIGDIVSGKPVPPRPSTRLRVSTRDAEARTGALWPDLERIPLGEWQLRCQPDPVTTLRKRANSCLAVGDPGRPVAEAAQEVVAFYAARGRDPLVQLEAGSAVEDELRALGWHDLGYGESELRLAAVSRVRRTLGRQGQAVELTAADGRAVASVGTGCDPLAEAQARLDGDWLGIYGLTVDPGHRRRGLASAVLAELLDWGAEQGALTAWLHVETANPGGLAFWDALGFAPHHTCRYYVPPAGAALA</sequence>
<reference evidence="3 4" key="1">
    <citation type="submission" date="2017-06" db="EMBL/GenBank/DDBJ databases">
        <title>Complete Genome Sequence of the Soil Carbazole-Degrading Bacterium Nocardioides aromaticivorans IC177.</title>
        <authorList>
            <person name="Vejarano F."/>
            <person name="Suzuki-Minakuchi C."/>
            <person name="Ohtsubo Y."/>
            <person name="Tsuda M."/>
            <person name="Okada K."/>
            <person name="Nojiri H."/>
        </authorList>
    </citation>
    <scope>NUCLEOTIDE SEQUENCE [LARGE SCALE GENOMIC DNA]</scope>
    <source>
        <strain evidence="3 4">IC177</strain>
    </source>
</reference>
<evidence type="ECO:0000313" key="3">
    <source>
        <dbReference type="EMBL" id="QSR25664.1"/>
    </source>
</evidence>
<keyword evidence="4" id="KW-1185">Reference proteome</keyword>
<dbReference type="SUPFAM" id="SSF55729">
    <property type="entry name" value="Acyl-CoA N-acyltransferases (Nat)"/>
    <property type="match status" value="1"/>
</dbReference>
<feature type="region of interest" description="Disordered" evidence="1">
    <location>
        <begin position="1"/>
        <end position="33"/>
    </location>
</feature>
<dbReference type="PROSITE" id="PS51186">
    <property type="entry name" value="GNAT"/>
    <property type="match status" value="1"/>
</dbReference>
<proteinExistence type="predicted"/>
<feature type="domain" description="N-acetyltransferase" evidence="2">
    <location>
        <begin position="191"/>
        <end position="333"/>
    </location>
</feature>
<gene>
    <name evidence="3" type="ORF">CFH99_08520</name>
</gene>
<feature type="compositionally biased region" description="Basic and acidic residues" evidence="1">
    <location>
        <begin position="17"/>
        <end position="27"/>
    </location>
</feature>
<dbReference type="Pfam" id="PF24553">
    <property type="entry name" value="Rv0428c_C"/>
    <property type="match status" value="1"/>
</dbReference>
<evidence type="ECO:0000259" key="2">
    <source>
        <dbReference type="PROSITE" id="PS51186"/>
    </source>
</evidence>